<feature type="transmembrane region" description="Helical" evidence="8">
    <location>
        <begin position="296"/>
        <end position="316"/>
    </location>
</feature>
<keyword evidence="9" id="KW-0732">Signal</keyword>
<dbReference type="CDD" id="cd09630">
    <property type="entry name" value="CDH_like_cytochrome"/>
    <property type="match status" value="1"/>
</dbReference>
<dbReference type="EMBL" id="JAPDMQ010000098">
    <property type="protein sequence ID" value="KAK0535317.1"/>
    <property type="molecule type" value="Genomic_DNA"/>
</dbReference>
<keyword evidence="4" id="KW-0249">Electron transport</keyword>
<evidence type="ECO:0000256" key="9">
    <source>
        <dbReference type="SAM" id="SignalP"/>
    </source>
</evidence>
<dbReference type="PANTHER" id="PTHR47797">
    <property type="entry name" value="DEHYDROGENASE, PUTATIVE (AFU_ORTHOLOGUE AFUA_8G05805)-RELATED"/>
    <property type="match status" value="1"/>
</dbReference>
<evidence type="ECO:0000256" key="3">
    <source>
        <dbReference type="ARBA" id="ARBA00022692"/>
    </source>
</evidence>
<dbReference type="InterPro" id="IPR005018">
    <property type="entry name" value="DOMON_domain"/>
</dbReference>
<dbReference type="AlphaFoldDB" id="A0AAN6GG26"/>
<feature type="domain" description="DOMON" evidence="10">
    <location>
        <begin position="35"/>
        <end position="149"/>
    </location>
</feature>
<evidence type="ECO:0000313" key="12">
    <source>
        <dbReference type="EMBL" id="KAK0535317.1"/>
    </source>
</evidence>
<dbReference type="SMART" id="SM00665">
    <property type="entry name" value="B561"/>
    <property type="match status" value="1"/>
</dbReference>
<comment type="subcellular location">
    <subcellularLocation>
        <location evidence="1">Membrane</location>
    </subcellularLocation>
</comment>
<feature type="domain" description="Cytochrome b561" evidence="11">
    <location>
        <begin position="172"/>
        <end position="384"/>
    </location>
</feature>
<dbReference type="CDD" id="cd08760">
    <property type="entry name" value="Cyt_b561_FRRS1_like"/>
    <property type="match status" value="1"/>
</dbReference>
<keyword evidence="2" id="KW-0813">Transport</keyword>
<proteinExistence type="predicted"/>
<organism evidence="12 13">
    <name type="scientific">Tilletia horrida</name>
    <dbReference type="NCBI Taxonomy" id="155126"/>
    <lineage>
        <taxon>Eukaryota</taxon>
        <taxon>Fungi</taxon>
        <taxon>Dikarya</taxon>
        <taxon>Basidiomycota</taxon>
        <taxon>Ustilaginomycotina</taxon>
        <taxon>Exobasidiomycetes</taxon>
        <taxon>Tilletiales</taxon>
        <taxon>Tilletiaceae</taxon>
        <taxon>Tilletia</taxon>
    </lineage>
</organism>
<evidence type="ECO:0000256" key="5">
    <source>
        <dbReference type="ARBA" id="ARBA00022989"/>
    </source>
</evidence>
<dbReference type="InterPro" id="IPR006593">
    <property type="entry name" value="Cyt_b561/ferric_Rdtase_TM"/>
</dbReference>
<evidence type="ECO:0000256" key="2">
    <source>
        <dbReference type="ARBA" id="ARBA00022448"/>
    </source>
</evidence>
<evidence type="ECO:0000256" key="8">
    <source>
        <dbReference type="SAM" id="Phobius"/>
    </source>
</evidence>
<dbReference type="Pfam" id="PF03188">
    <property type="entry name" value="Cytochrom_B561"/>
    <property type="match status" value="1"/>
</dbReference>
<reference evidence="12" key="1">
    <citation type="journal article" date="2023" name="PhytoFront">
        <title>Draft Genome Resources of Seven Strains of Tilletia horrida, Causal Agent of Kernel Smut of Rice.</title>
        <authorList>
            <person name="Khanal S."/>
            <person name="Antony Babu S."/>
            <person name="Zhou X.G."/>
        </authorList>
    </citation>
    <scope>NUCLEOTIDE SEQUENCE</scope>
    <source>
        <strain evidence="12">TX3</strain>
    </source>
</reference>
<dbReference type="PROSITE" id="PS50939">
    <property type="entry name" value="CYTOCHROME_B561"/>
    <property type="match status" value="1"/>
</dbReference>
<feature type="transmembrane region" description="Helical" evidence="8">
    <location>
        <begin position="220"/>
        <end position="241"/>
    </location>
</feature>
<evidence type="ECO:0000313" key="13">
    <source>
        <dbReference type="Proteomes" id="UP001176521"/>
    </source>
</evidence>
<keyword evidence="13" id="KW-1185">Reference proteome</keyword>
<evidence type="ECO:0000256" key="6">
    <source>
        <dbReference type="ARBA" id="ARBA00023136"/>
    </source>
</evidence>
<evidence type="ECO:0000256" key="1">
    <source>
        <dbReference type="ARBA" id="ARBA00004370"/>
    </source>
</evidence>
<feature type="transmembrane region" description="Helical" evidence="8">
    <location>
        <begin position="323"/>
        <end position="342"/>
    </location>
</feature>
<comment type="caution">
    <text evidence="12">The sequence shown here is derived from an EMBL/GenBank/DDBJ whole genome shotgun (WGS) entry which is preliminary data.</text>
</comment>
<gene>
    <name evidence="12" type="ORF">OC842_002359</name>
</gene>
<feature type="compositionally biased region" description="Low complexity" evidence="7">
    <location>
        <begin position="185"/>
        <end position="203"/>
    </location>
</feature>
<dbReference type="GO" id="GO:0016020">
    <property type="term" value="C:membrane"/>
    <property type="evidence" value="ECO:0007669"/>
    <property type="project" value="UniProtKB-SubCell"/>
</dbReference>
<dbReference type="InterPro" id="IPR015920">
    <property type="entry name" value="Cellobiose_DH-like_cyt"/>
</dbReference>
<evidence type="ECO:0000259" key="10">
    <source>
        <dbReference type="PROSITE" id="PS50836"/>
    </source>
</evidence>
<sequence length="405" mass="43700">MKICKSAILSALTLATYSRAAKFGDRSCSSPATSSQLCVSAIYDDEALSVKYKAEYTGSSIGWIGVGQGEQMAGANMMVGWPTPDGKVTLSQRTTSSHFPPTAQQITAKSFIPDVAGTSTNSSATVLSWTFPVAADFASAKTAHIWAVSAVNPSSADASASLTKHNHRGFIIFDFTKPLETATNSSQPAQSDSGTSSSTSSTQEQIPKIRDLSLRPVRLFLAHVIIMSIAWMGLVPAGILIGRYGRTYFSSSWFKIHRAVQISAVVLITIGFALGVSGVTDAGIPHFDTAHQKLGLAMFILVIIQAFWGQIGHVLNRSKNIRLLNYPHIVIGTVLFFGLSLWQIRLGLDLWLWQPPKAVGDVFFPIWFGLITAAWLLGMILLPRQVKQGQDDREKIPLSTGSASP</sequence>
<evidence type="ECO:0000259" key="11">
    <source>
        <dbReference type="PROSITE" id="PS50939"/>
    </source>
</evidence>
<evidence type="ECO:0008006" key="14">
    <source>
        <dbReference type="Google" id="ProtNLM"/>
    </source>
</evidence>
<accession>A0AAN6GG26</accession>
<dbReference type="PANTHER" id="PTHR47797:SF3">
    <property type="entry name" value="CYTOCHROME B561 DOMAIN-CONTAINING PROTEIN"/>
    <property type="match status" value="1"/>
</dbReference>
<dbReference type="PROSITE" id="PS50836">
    <property type="entry name" value="DOMON"/>
    <property type="match status" value="1"/>
</dbReference>
<keyword evidence="5 8" id="KW-1133">Transmembrane helix</keyword>
<feature type="chain" id="PRO_5042837765" description="Cytochrome b561 domain-containing protein" evidence="9">
    <location>
        <begin position="21"/>
        <end position="405"/>
    </location>
</feature>
<protein>
    <recommendedName>
        <fullName evidence="14">Cytochrome b561 domain-containing protein</fullName>
    </recommendedName>
</protein>
<name>A0AAN6GG26_9BASI</name>
<dbReference type="SMART" id="SM00664">
    <property type="entry name" value="DoH"/>
    <property type="match status" value="1"/>
</dbReference>
<feature type="transmembrane region" description="Helical" evidence="8">
    <location>
        <begin position="262"/>
        <end position="284"/>
    </location>
</feature>
<feature type="signal peptide" evidence="9">
    <location>
        <begin position="1"/>
        <end position="20"/>
    </location>
</feature>
<keyword evidence="6 8" id="KW-0472">Membrane</keyword>
<dbReference type="SUPFAM" id="SSF49344">
    <property type="entry name" value="CBD9-like"/>
    <property type="match status" value="1"/>
</dbReference>
<evidence type="ECO:0000256" key="4">
    <source>
        <dbReference type="ARBA" id="ARBA00022982"/>
    </source>
</evidence>
<dbReference type="Gene3D" id="1.20.120.1770">
    <property type="match status" value="1"/>
</dbReference>
<dbReference type="Pfam" id="PF16010">
    <property type="entry name" value="CDH-cyt"/>
    <property type="match status" value="1"/>
</dbReference>
<feature type="transmembrane region" description="Helical" evidence="8">
    <location>
        <begin position="362"/>
        <end position="382"/>
    </location>
</feature>
<dbReference type="Proteomes" id="UP001176521">
    <property type="component" value="Unassembled WGS sequence"/>
</dbReference>
<evidence type="ECO:0000256" key="7">
    <source>
        <dbReference type="SAM" id="MobiDB-lite"/>
    </source>
</evidence>
<keyword evidence="3 8" id="KW-0812">Transmembrane</keyword>
<feature type="region of interest" description="Disordered" evidence="7">
    <location>
        <begin position="182"/>
        <end position="204"/>
    </location>
</feature>
<dbReference type="Gene3D" id="2.60.40.1210">
    <property type="entry name" value="Cellobiose dehydrogenase, cytochrome domain"/>
    <property type="match status" value="1"/>
</dbReference>